<keyword evidence="5" id="KW-0472">Membrane</keyword>
<organism evidence="7 8">
    <name type="scientific">Vitis vinifera</name>
    <name type="common">Grape</name>
    <dbReference type="NCBI Taxonomy" id="29760"/>
    <lineage>
        <taxon>Eukaryota</taxon>
        <taxon>Viridiplantae</taxon>
        <taxon>Streptophyta</taxon>
        <taxon>Embryophyta</taxon>
        <taxon>Tracheophyta</taxon>
        <taxon>Spermatophyta</taxon>
        <taxon>Magnoliopsida</taxon>
        <taxon>eudicotyledons</taxon>
        <taxon>Gunneridae</taxon>
        <taxon>Pentapetalae</taxon>
        <taxon>rosids</taxon>
        <taxon>Vitales</taxon>
        <taxon>Vitaceae</taxon>
        <taxon>Viteae</taxon>
        <taxon>Vitis</taxon>
    </lineage>
</organism>
<evidence type="ECO:0000313" key="7">
    <source>
        <dbReference type="EMBL" id="CCB56986.1"/>
    </source>
</evidence>
<evidence type="ECO:0000256" key="2">
    <source>
        <dbReference type="ARBA" id="ARBA00022763"/>
    </source>
</evidence>
<dbReference type="InterPro" id="IPR051912">
    <property type="entry name" value="Alkylbase_DNA_Glycosylase/TA"/>
</dbReference>
<evidence type="ECO:0000256" key="5">
    <source>
        <dbReference type="SAM" id="Phobius"/>
    </source>
</evidence>
<dbReference type="Proteomes" id="UP000009183">
    <property type="component" value="Chromosome 3"/>
</dbReference>
<feature type="transmembrane region" description="Helical" evidence="5">
    <location>
        <begin position="254"/>
        <end position="275"/>
    </location>
</feature>
<dbReference type="HOGENOM" id="CLU_779399_0_0_1"/>
<keyword evidence="2" id="KW-0227">DNA damage</keyword>
<dbReference type="SUPFAM" id="SSF48150">
    <property type="entry name" value="DNA-glycosylase"/>
    <property type="match status" value="1"/>
</dbReference>
<dbReference type="CDD" id="cd00056">
    <property type="entry name" value="ENDO3c"/>
    <property type="match status" value="1"/>
</dbReference>
<feature type="region of interest" description="Disordered" evidence="4">
    <location>
        <begin position="77"/>
        <end position="116"/>
    </location>
</feature>
<keyword evidence="5" id="KW-0812">Transmembrane</keyword>
<dbReference type="InParanoid" id="F6HQM9"/>
<dbReference type="Pfam" id="PF00730">
    <property type="entry name" value="HhH-GPD"/>
    <property type="match status" value="1"/>
</dbReference>
<dbReference type="PANTHER" id="PTHR43003:SF5">
    <property type="entry name" value="DNA-3-METHYLADENINE GLYCOSYLASE"/>
    <property type="match status" value="1"/>
</dbReference>
<dbReference type="EMBL" id="FN596006">
    <property type="protein sequence ID" value="CCB56986.1"/>
    <property type="molecule type" value="Genomic_DNA"/>
</dbReference>
<keyword evidence="5" id="KW-1133">Transmembrane helix</keyword>
<keyword evidence="8" id="KW-1185">Reference proteome</keyword>
<dbReference type="STRING" id="29760.F6HQM9"/>
<evidence type="ECO:0000313" key="8">
    <source>
        <dbReference type="Proteomes" id="UP000009183"/>
    </source>
</evidence>
<dbReference type="AlphaFoldDB" id="F6HQM9"/>
<evidence type="ECO:0000256" key="1">
    <source>
        <dbReference type="ARBA" id="ARBA00010817"/>
    </source>
</evidence>
<reference evidence="8" key="1">
    <citation type="journal article" date="2007" name="Nature">
        <title>The grapevine genome sequence suggests ancestral hexaploidization in major angiosperm phyla.</title>
        <authorList>
            <consortium name="The French-Italian Public Consortium for Grapevine Genome Characterization."/>
            <person name="Jaillon O."/>
            <person name="Aury J.-M."/>
            <person name="Noel B."/>
            <person name="Policriti A."/>
            <person name="Clepet C."/>
            <person name="Casagrande A."/>
            <person name="Choisne N."/>
            <person name="Aubourg S."/>
            <person name="Vitulo N."/>
            <person name="Jubin C."/>
            <person name="Vezzi A."/>
            <person name="Legeai F."/>
            <person name="Hugueney P."/>
            <person name="Dasilva C."/>
            <person name="Horner D."/>
            <person name="Mica E."/>
            <person name="Jublot D."/>
            <person name="Poulain J."/>
            <person name="Bruyere C."/>
            <person name="Billault A."/>
            <person name="Segurens B."/>
            <person name="Gouyvenoux M."/>
            <person name="Ugarte E."/>
            <person name="Cattonaro F."/>
            <person name="Anthouard V."/>
            <person name="Vico V."/>
            <person name="Del Fabbro C."/>
            <person name="Alaux M."/>
            <person name="Di Gaspero G."/>
            <person name="Dumas V."/>
            <person name="Felice N."/>
            <person name="Paillard S."/>
            <person name="Juman I."/>
            <person name="Moroldo M."/>
            <person name="Scalabrin S."/>
            <person name="Canaguier A."/>
            <person name="Le Clainche I."/>
            <person name="Malacrida G."/>
            <person name="Durand E."/>
            <person name="Pesole G."/>
            <person name="Laucou V."/>
            <person name="Chatelet P."/>
            <person name="Merdinoglu D."/>
            <person name="Delledonne M."/>
            <person name="Pezzotti M."/>
            <person name="Lecharny A."/>
            <person name="Scarpelli C."/>
            <person name="Artiguenave F."/>
            <person name="Pe M.E."/>
            <person name="Valle G."/>
            <person name="Morgante M."/>
            <person name="Caboche M."/>
            <person name="Adam-Blondon A.-F."/>
            <person name="Weissenbach J."/>
            <person name="Quetier F."/>
            <person name="Wincker P."/>
        </authorList>
    </citation>
    <scope>NUCLEOTIDE SEQUENCE [LARGE SCALE GENOMIC DNA]</scope>
    <source>
        <strain evidence="8">cv. Pinot noir / PN40024</strain>
    </source>
</reference>
<dbReference type="PaxDb" id="29760-VIT_03s0063g02660.t01"/>
<dbReference type="OrthoDB" id="415889at2759"/>
<dbReference type="GO" id="GO:0043916">
    <property type="term" value="F:DNA-7-methylguanine glycosylase activity"/>
    <property type="evidence" value="ECO:0000318"/>
    <property type="project" value="GO_Central"/>
</dbReference>
<dbReference type="GO" id="GO:0032131">
    <property type="term" value="F:alkylated DNA binding"/>
    <property type="evidence" value="ECO:0000318"/>
    <property type="project" value="GO_Central"/>
</dbReference>
<accession>F6HQM9</accession>
<dbReference type="FunFam" id="1.10.340.30:FF:000004">
    <property type="entry name" value="DNA-3-methyladenine glycosylase II"/>
    <property type="match status" value="1"/>
</dbReference>
<dbReference type="InterPro" id="IPR011257">
    <property type="entry name" value="DNA_glycosylase"/>
</dbReference>
<dbReference type="Gene3D" id="1.10.340.30">
    <property type="entry name" value="Hypothetical protein, domain 2"/>
    <property type="match status" value="1"/>
</dbReference>
<sequence length="356" mass="39037">MRTLCLTRLWGWAKQTLTLKQLGEKAKLQYIEKAGHLAQSERPCVYNAHLKQILASLTTDKQLKRDGSGFSLNSDSVSVSGSLMGEQTQTQTTQPPSSLPENPSPAKSRKLSSHSSPRTAAILLPITRLLSSDDVVAAALRHLRSSDPVLAPVIDAYEPPKFENSDTPFLALAKSILYQQITHKAGTTIYNRFVSLCGGETRVCPISVLALTPPQLLQIGVSARKVSFLHDLANKYRTGILSDSKILTMEDRALVSLIAMVKGFGVLSVHMFMIFSLHRPDVLPVGDANLRKGVQMLYGLEELPRPSQMEKLCERWRPYRSVASWYIWRLSEANGVQGKAESGETGAGSPKGPATT</sequence>
<dbReference type="GO" id="GO:0006307">
    <property type="term" value="P:DNA alkylation repair"/>
    <property type="evidence" value="ECO:0000318"/>
    <property type="project" value="GO_Central"/>
</dbReference>
<comment type="similarity">
    <text evidence="1">Belongs to the alkylbase DNA glycosidase AlkA family.</text>
</comment>
<protein>
    <recommendedName>
        <fullName evidence="6">HhH-GPD domain-containing protein</fullName>
    </recommendedName>
</protein>
<dbReference type="Gene3D" id="1.10.1670.40">
    <property type="match status" value="1"/>
</dbReference>
<dbReference type="eggNOG" id="KOG1454">
    <property type="taxonomic scope" value="Eukaryota"/>
</dbReference>
<dbReference type="GO" id="GO:0005634">
    <property type="term" value="C:nucleus"/>
    <property type="evidence" value="ECO:0000318"/>
    <property type="project" value="GO_Central"/>
</dbReference>
<dbReference type="GO" id="GO:0006285">
    <property type="term" value="P:base-excision repair, AP site formation"/>
    <property type="evidence" value="ECO:0000318"/>
    <property type="project" value="GO_Central"/>
</dbReference>
<dbReference type="eggNOG" id="KOG1918">
    <property type="taxonomic scope" value="Eukaryota"/>
</dbReference>
<evidence type="ECO:0000259" key="6">
    <source>
        <dbReference type="SMART" id="SM00478"/>
    </source>
</evidence>
<proteinExistence type="inferred from homology"/>
<keyword evidence="3" id="KW-0234">DNA repair</keyword>
<dbReference type="GO" id="GO:0008725">
    <property type="term" value="F:DNA-3-methyladenine glycosylase activity"/>
    <property type="evidence" value="ECO:0000318"/>
    <property type="project" value="GO_Central"/>
</dbReference>
<name>F6HQM9_VITVI</name>
<feature type="compositionally biased region" description="Low complexity" evidence="4">
    <location>
        <begin position="77"/>
        <end position="94"/>
    </location>
</feature>
<gene>
    <name evidence="7" type="ordered locus">VIT_03s0063g02660</name>
</gene>
<feature type="domain" description="HhH-GPD" evidence="6">
    <location>
        <begin position="177"/>
        <end position="332"/>
    </location>
</feature>
<evidence type="ECO:0000256" key="3">
    <source>
        <dbReference type="ARBA" id="ARBA00023204"/>
    </source>
</evidence>
<dbReference type="InterPro" id="IPR003265">
    <property type="entry name" value="HhH-GPD_domain"/>
</dbReference>
<dbReference type="SMART" id="SM00478">
    <property type="entry name" value="ENDO3c"/>
    <property type="match status" value="1"/>
</dbReference>
<dbReference type="PANTHER" id="PTHR43003">
    <property type="entry name" value="DNA-3-METHYLADENINE GLYCOSYLASE"/>
    <property type="match status" value="1"/>
</dbReference>
<evidence type="ECO:0000256" key="4">
    <source>
        <dbReference type="SAM" id="MobiDB-lite"/>
    </source>
</evidence>